<accession>A0A9Q9B261</accession>
<dbReference type="EMBL" id="CP099430">
    <property type="protein sequence ID" value="USW59619.1"/>
    <property type="molecule type" value="Genomic_DNA"/>
</dbReference>
<name>A0A9Q9B261_9PEZI</name>
<dbReference type="Proteomes" id="UP001056384">
    <property type="component" value="Chromosome 13"/>
</dbReference>
<feature type="compositionally biased region" description="Polar residues" evidence="1">
    <location>
        <begin position="313"/>
        <end position="322"/>
    </location>
</feature>
<proteinExistence type="predicted"/>
<feature type="compositionally biased region" description="Low complexity" evidence="1">
    <location>
        <begin position="185"/>
        <end position="198"/>
    </location>
</feature>
<feature type="compositionally biased region" description="Basic and acidic residues" evidence="1">
    <location>
        <begin position="204"/>
        <end position="227"/>
    </location>
</feature>
<gene>
    <name evidence="2" type="ORF">Slin15195_G129380</name>
</gene>
<reference evidence="2" key="1">
    <citation type="submission" date="2022-06" db="EMBL/GenBank/DDBJ databases">
        <title>Complete genome sequences of two strains of the flax pathogen Septoria linicola.</title>
        <authorList>
            <person name="Lapalu N."/>
            <person name="Simon A."/>
            <person name="Demenou B."/>
            <person name="Paumier D."/>
            <person name="Guillot M.-P."/>
            <person name="Gout L."/>
            <person name="Valade R."/>
        </authorList>
    </citation>
    <scope>NUCLEOTIDE SEQUENCE</scope>
    <source>
        <strain evidence="2">SE15195</strain>
    </source>
</reference>
<organism evidence="2 3">
    <name type="scientific">Septoria linicola</name>
    <dbReference type="NCBI Taxonomy" id="215465"/>
    <lineage>
        <taxon>Eukaryota</taxon>
        <taxon>Fungi</taxon>
        <taxon>Dikarya</taxon>
        <taxon>Ascomycota</taxon>
        <taxon>Pezizomycotina</taxon>
        <taxon>Dothideomycetes</taxon>
        <taxon>Dothideomycetidae</taxon>
        <taxon>Mycosphaerellales</taxon>
        <taxon>Mycosphaerellaceae</taxon>
        <taxon>Septoria</taxon>
    </lineage>
</organism>
<evidence type="ECO:0000313" key="3">
    <source>
        <dbReference type="Proteomes" id="UP001056384"/>
    </source>
</evidence>
<keyword evidence="3" id="KW-1185">Reference proteome</keyword>
<protein>
    <submittedName>
        <fullName evidence="2">Uncharacterized protein</fullName>
    </submittedName>
</protein>
<dbReference type="AlphaFoldDB" id="A0A9Q9B261"/>
<feature type="region of interest" description="Disordered" evidence="1">
    <location>
        <begin position="313"/>
        <end position="344"/>
    </location>
</feature>
<evidence type="ECO:0000256" key="1">
    <source>
        <dbReference type="SAM" id="MobiDB-lite"/>
    </source>
</evidence>
<feature type="compositionally biased region" description="Basic and acidic residues" evidence="1">
    <location>
        <begin position="323"/>
        <end position="336"/>
    </location>
</feature>
<evidence type="ECO:0000313" key="2">
    <source>
        <dbReference type="EMBL" id="USW59619.1"/>
    </source>
</evidence>
<feature type="region of interest" description="Disordered" evidence="1">
    <location>
        <begin position="159"/>
        <end position="227"/>
    </location>
</feature>
<sequence length="717" mass="78871">MVRQRAPPYSVRTRADALQESIANFETDCDTSQCLHNYARLFRQLPPHARVEEYLSADTLAIVKRHIELQRTNVKLFGLFGDAVQSIGFPTALAQAQKHAIEWDDLVEALIAQRDVRHARIAHNASRYNNHNNPVQWKPDDIKSAIAKLGLCSNSTSNAVDLTGTELGDPQRSEEYEESIEMTRRTSCSTRSSAAAHSEGNIESADHQLDGHRDSADHDSEQRDETWSAWEEALHDSRTGLQSTRNSACEHVNATPQRQQRAKVTRLQRRPVTFSDTPLRRRRFSDSCEVGRGINTQRLSDDGWSSLFGRQRQTSVPSSLRNTAHDDECLPQDERSSIPPTPTWMTTNSDEVYIDDHASTLHLSDDAGDEARHITHSDTMPAAVPIALTAADADAAFEAIAAGRELPLPALHIVLRLLAPPNWHVVNPGHVAAGQLAYHDYELIPESSLAAPNLLIPIRHHGNAAVDEPAVRWSLACCFRESACYSLDGLGQAMEELGTATNALLAFLASVPQLQHELPLTHVGHLAHPNDQSSGTTTLILRGLFTMARAPSPHMIDDSIGAKLVLAAVRAVTPADSEHRAQTATAPEAPAFPNIRSPDEVHLLPQYFQQLRDFIRDLEAPRLILGATVGALRHVTKSLDWTIATAQNRHGCASVFVSKEVLQAAADAGRVRSLQRRRHALEGLADEVDGLVDSVHEADIEAQKSLTKAEAGMRGQQ</sequence>